<gene>
    <name evidence="1" type="ORF">CK203_107975</name>
</gene>
<protein>
    <submittedName>
        <fullName evidence="1">Uncharacterized protein</fullName>
    </submittedName>
</protein>
<evidence type="ECO:0000313" key="1">
    <source>
        <dbReference type="EMBL" id="RVW13398.1"/>
    </source>
</evidence>
<dbReference type="Proteomes" id="UP000288805">
    <property type="component" value="Unassembled WGS sequence"/>
</dbReference>
<dbReference type="EMBL" id="QGNW01002654">
    <property type="protein sequence ID" value="RVW13398.1"/>
    <property type="molecule type" value="Genomic_DNA"/>
</dbReference>
<proteinExistence type="predicted"/>
<dbReference type="AlphaFoldDB" id="A0A438BR22"/>
<reference evidence="1 2" key="1">
    <citation type="journal article" date="2018" name="PLoS Genet.">
        <title>Population sequencing reveals clonal diversity and ancestral inbreeding in the grapevine cultivar Chardonnay.</title>
        <authorList>
            <person name="Roach M.J."/>
            <person name="Johnson D.L."/>
            <person name="Bohlmann J."/>
            <person name="van Vuuren H.J."/>
            <person name="Jones S.J."/>
            <person name="Pretorius I.S."/>
            <person name="Schmidt S.A."/>
            <person name="Borneman A.R."/>
        </authorList>
    </citation>
    <scope>NUCLEOTIDE SEQUENCE [LARGE SCALE GENOMIC DNA]</scope>
    <source>
        <strain evidence="2">cv. Chardonnay</strain>
        <tissue evidence="1">Leaf</tissue>
    </source>
</reference>
<sequence length="119" mass="13486">MHEQSRVSLVSLKEIELREGKLSYGLLLLLKELGLNHLIHQDYAFCGSSGGKKPLEHWGLWSSSLVGSGYSYKGQAFCVPVKLNHSLSQPNRGGMENQVRSYESTQMCYWTRLFKGKHL</sequence>
<comment type="caution">
    <text evidence="1">The sequence shown here is derived from an EMBL/GenBank/DDBJ whole genome shotgun (WGS) entry which is preliminary data.</text>
</comment>
<name>A0A438BR22_VITVI</name>
<organism evidence="1 2">
    <name type="scientific">Vitis vinifera</name>
    <name type="common">Grape</name>
    <dbReference type="NCBI Taxonomy" id="29760"/>
    <lineage>
        <taxon>Eukaryota</taxon>
        <taxon>Viridiplantae</taxon>
        <taxon>Streptophyta</taxon>
        <taxon>Embryophyta</taxon>
        <taxon>Tracheophyta</taxon>
        <taxon>Spermatophyta</taxon>
        <taxon>Magnoliopsida</taxon>
        <taxon>eudicotyledons</taxon>
        <taxon>Gunneridae</taxon>
        <taxon>Pentapetalae</taxon>
        <taxon>rosids</taxon>
        <taxon>Vitales</taxon>
        <taxon>Vitaceae</taxon>
        <taxon>Viteae</taxon>
        <taxon>Vitis</taxon>
    </lineage>
</organism>
<evidence type="ECO:0000313" key="2">
    <source>
        <dbReference type="Proteomes" id="UP000288805"/>
    </source>
</evidence>
<accession>A0A438BR22</accession>